<keyword evidence="4" id="KW-1185">Reference proteome</keyword>
<evidence type="ECO:0000313" key="2">
    <source>
        <dbReference type="EMBL" id="RXN25308.1"/>
    </source>
</evidence>
<reference evidence="3 4" key="1">
    <citation type="submission" date="2018-03" db="EMBL/GenBank/DDBJ databases">
        <title>Draft genome sequence of Rohu Carp (Labeo rohita).</title>
        <authorList>
            <person name="Das P."/>
            <person name="Kushwaha B."/>
            <person name="Joshi C.G."/>
            <person name="Kumar D."/>
            <person name="Nagpure N.S."/>
            <person name="Sahoo L."/>
            <person name="Das S.P."/>
            <person name="Bit A."/>
            <person name="Patnaik S."/>
            <person name="Meher P.K."/>
            <person name="Jayasankar P."/>
            <person name="Koringa P.G."/>
            <person name="Patel N.V."/>
            <person name="Hinsu A.T."/>
            <person name="Kumar R."/>
            <person name="Pandey M."/>
            <person name="Agarwal S."/>
            <person name="Srivastava S."/>
            <person name="Singh M."/>
            <person name="Iquebal M.A."/>
            <person name="Jaiswal S."/>
            <person name="Angadi U.B."/>
            <person name="Kumar N."/>
            <person name="Raza M."/>
            <person name="Shah T.M."/>
            <person name="Rai A."/>
            <person name="Jena J.K."/>
        </authorList>
    </citation>
    <scope>NUCLEOTIDE SEQUENCE [LARGE SCALE GENOMIC DNA]</scope>
    <source>
        <strain evidence="3">DASCIFA01</strain>
        <tissue evidence="3">Testis</tissue>
    </source>
</reference>
<dbReference type="AlphaFoldDB" id="A0A498P3Y4"/>
<dbReference type="STRING" id="84645.A0A498P3Y4"/>
<evidence type="ECO:0000313" key="3">
    <source>
        <dbReference type="EMBL" id="RXN38469.1"/>
    </source>
</evidence>
<feature type="compositionally biased region" description="Polar residues" evidence="1">
    <location>
        <begin position="103"/>
        <end position="112"/>
    </location>
</feature>
<feature type="compositionally biased region" description="Basic residues" evidence="1">
    <location>
        <begin position="32"/>
        <end position="41"/>
    </location>
</feature>
<accession>A0A498P3Y4</accession>
<evidence type="ECO:0000256" key="1">
    <source>
        <dbReference type="SAM" id="MobiDB-lite"/>
    </source>
</evidence>
<gene>
    <name evidence="3" type="ORF">ROHU_013938</name>
    <name evidence="2" type="ORF">ROHU_021581</name>
</gene>
<feature type="compositionally biased region" description="Basic and acidic residues" evidence="1">
    <location>
        <begin position="113"/>
        <end position="126"/>
    </location>
</feature>
<dbReference type="EMBL" id="QBIY01012395">
    <property type="protein sequence ID" value="RXN25308.1"/>
    <property type="molecule type" value="Genomic_DNA"/>
</dbReference>
<evidence type="ECO:0000313" key="4">
    <source>
        <dbReference type="Proteomes" id="UP000290572"/>
    </source>
</evidence>
<name>A0A498P3Y4_LABRO</name>
<sequence length="261" mass="28751">MRDLGVSGANFQKALKDLGEEAEKGSFCLWIKRKDKTKNKRQPAGPPRDGVKDGPNQTDHMETTGTDKDNEKSLRICGCRWEKMTTIRGLRIHQGKIKCGGNIPQQTCTATADKTRGTESQGEDHSATGPIDAGGSQAKEKEGPVEEEDLQCGHREDSSSCPEMIEPRNTEEQAPTRRSRIQWPKTSEVSVWQKLDLSEVLQRSLQGSVESKLNMFGDILYQKCKDRFGTLTSKNPPCQDKRAVGPAAAATPEVLEEGKPG</sequence>
<dbReference type="EMBL" id="QBIY01004816">
    <property type="protein sequence ID" value="RXN38469.1"/>
    <property type="molecule type" value="Genomic_DNA"/>
</dbReference>
<feature type="region of interest" description="Disordered" evidence="1">
    <location>
        <begin position="32"/>
        <end position="70"/>
    </location>
</feature>
<feature type="region of interest" description="Disordered" evidence="1">
    <location>
        <begin position="103"/>
        <end position="184"/>
    </location>
</feature>
<feature type="region of interest" description="Disordered" evidence="1">
    <location>
        <begin position="237"/>
        <end position="261"/>
    </location>
</feature>
<feature type="compositionally biased region" description="Basic and acidic residues" evidence="1">
    <location>
        <begin position="59"/>
        <end position="70"/>
    </location>
</feature>
<organism evidence="3 4">
    <name type="scientific">Labeo rohita</name>
    <name type="common">Indian major carp</name>
    <name type="synonym">Cyprinus rohita</name>
    <dbReference type="NCBI Taxonomy" id="84645"/>
    <lineage>
        <taxon>Eukaryota</taxon>
        <taxon>Metazoa</taxon>
        <taxon>Chordata</taxon>
        <taxon>Craniata</taxon>
        <taxon>Vertebrata</taxon>
        <taxon>Euteleostomi</taxon>
        <taxon>Actinopterygii</taxon>
        <taxon>Neopterygii</taxon>
        <taxon>Teleostei</taxon>
        <taxon>Ostariophysi</taxon>
        <taxon>Cypriniformes</taxon>
        <taxon>Cyprinidae</taxon>
        <taxon>Labeoninae</taxon>
        <taxon>Labeonini</taxon>
        <taxon>Labeo</taxon>
    </lineage>
</organism>
<feature type="compositionally biased region" description="Basic and acidic residues" evidence="1">
    <location>
        <begin position="165"/>
        <end position="175"/>
    </location>
</feature>
<protein>
    <submittedName>
        <fullName evidence="3">Olfactory receptor 6N2-like protein</fullName>
    </submittedName>
</protein>
<comment type="caution">
    <text evidence="3">The sequence shown here is derived from an EMBL/GenBank/DDBJ whole genome shotgun (WGS) entry which is preliminary data.</text>
</comment>
<keyword evidence="3" id="KW-0675">Receptor</keyword>
<dbReference type="Proteomes" id="UP000290572">
    <property type="component" value="Unassembled WGS sequence"/>
</dbReference>
<proteinExistence type="predicted"/>